<sequence length="73" mass="7546">MPGALGGHPQADGAETGAGHRLRGQPHLARDHGRDRGADHVQVGARVQQGGQEHVAGDPGRGVDPGQPHARNR</sequence>
<organism evidence="2 3">
    <name type="scientific">Streptosporangium becharense</name>
    <dbReference type="NCBI Taxonomy" id="1816182"/>
    <lineage>
        <taxon>Bacteria</taxon>
        <taxon>Bacillati</taxon>
        <taxon>Actinomycetota</taxon>
        <taxon>Actinomycetes</taxon>
        <taxon>Streptosporangiales</taxon>
        <taxon>Streptosporangiaceae</taxon>
        <taxon>Streptosporangium</taxon>
    </lineage>
</organism>
<evidence type="ECO:0000313" key="2">
    <source>
        <dbReference type="EMBL" id="MBB5817203.1"/>
    </source>
</evidence>
<reference evidence="2 3" key="1">
    <citation type="submission" date="2020-08" db="EMBL/GenBank/DDBJ databases">
        <title>Sequencing the genomes of 1000 actinobacteria strains.</title>
        <authorList>
            <person name="Klenk H.-P."/>
        </authorList>
    </citation>
    <scope>NUCLEOTIDE SEQUENCE [LARGE SCALE GENOMIC DNA]</scope>
    <source>
        <strain evidence="2 3">DSM 46887</strain>
    </source>
</reference>
<name>A0A7W9IAQ2_9ACTN</name>
<comment type="caution">
    <text evidence="2">The sequence shown here is derived from an EMBL/GenBank/DDBJ whole genome shotgun (WGS) entry which is preliminary data.</text>
</comment>
<gene>
    <name evidence="2" type="ORF">F4562_000265</name>
</gene>
<feature type="region of interest" description="Disordered" evidence="1">
    <location>
        <begin position="1"/>
        <end position="73"/>
    </location>
</feature>
<dbReference type="AlphaFoldDB" id="A0A7W9IAQ2"/>
<feature type="compositionally biased region" description="Basic and acidic residues" evidence="1">
    <location>
        <begin position="28"/>
        <end position="39"/>
    </location>
</feature>
<keyword evidence="3" id="KW-1185">Reference proteome</keyword>
<proteinExistence type="predicted"/>
<dbReference type="Proteomes" id="UP000540685">
    <property type="component" value="Unassembled WGS sequence"/>
</dbReference>
<accession>A0A7W9IAQ2</accession>
<evidence type="ECO:0000256" key="1">
    <source>
        <dbReference type="SAM" id="MobiDB-lite"/>
    </source>
</evidence>
<protein>
    <submittedName>
        <fullName evidence="2">Uncharacterized protein</fullName>
    </submittedName>
</protein>
<feature type="compositionally biased region" description="Low complexity" evidence="1">
    <location>
        <begin position="41"/>
        <end position="52"/>
    </location>
</feature>
<dbReference type="EMBL" id="JACHMP010000001">
    <property type="protein sequence ID" value="MBB5817203.1"/>
    <property type="molecule type" value="Genomic_DNA"/>
</dbReference>
<evidence type="ECO:0000313" key="3">
    <source>
        <dbReference type="Proteomes" id="UP000540685"/>
    </source>
</evidence>